<evidence type="ECO:0000313" key="2">
    <source>
        <dbReference type="EMBL" id="MBQ0934918.1"/>
    </source>
</evidence>
<dbReference type="Gene3D" id="1.25.40.10">
    <property type="entry name" value="Tetratricopeptide repeat domain"/>
    <property type="match status" value="1"/>
</dbReference>
<dbReference type="RefSeq" id="WP_210807330.1">
    <property type="nucleotide sequence ID" value="NZ_JAGQDG010000002.1"/>
</dbReference>
<dbReference type="NCBIfam" id="TIGR02521">
    <property type="entry name" value="type_IV_pilW"/>
    <property type="match status" value="1"/>
</dbReference>
<name>A0ABS5DUT9_9BURK</name>
<evidence type="ECO:0000313" key="3">
    <source>
        <dbReference type="Proteomes" id="UP000672097"/>
    </source>
</evidence>
<dbReference type="InterPro" id="IPR019734">
    <property type="entry name" value="TPR_rpt"/>
</dbReference>
<dbReference type="Pfam" id="PF13181">
    <property type="entry name" value="TPR_8"/>
    <property type="match status" value="1"/>
</dbReference>
<dbReference type="SUPFAM" id="SSF48452">
    <property type="entry name" value="TPR-like"/>
    <property type="match status" value="1"/>
</dbReference>
<sequence>MTTSRFAASAFSVSFTPSFWGRALMALGLAALLAGCVGGPTREQRESRANASQNELERRARVRLELAAAYFGRGQNATALDEVKLALTTDPNLGEAYNLRGLIYASMDEAALAEQSFKQALQLNARDADAMHNFGWFLCQQRRFAESEVQFKAALALPTYRESLRTMMAQGVCQARAGRLDLAERTLGQAYELDPANPAVAVNLSEVLYKRGDYERARFYIRRVNAQDNLANAQTLWLALRIENRLGQTAQVQALGDQIRQRWADSPEAKLLAKGRIDE</sequence>
<evidence type="ECO:0000256" key="1">
    <source>
        <dbReference type="PROSITE-ProRule" id="PRU00339"/>
    </source>
</evidence>
<dbReference type="Proteomes" id="UP000672097">
    <property type="component" value="Unassembled WGS sequence"/>
</dbReference>
<dbReference type="PANTHER" id="PTHR12558">
    <property type="entry name" value="CELL DIVISION CYCLE 16,23,27"/>
    <property type="match status" value="1"/>
</dbReference>
<proteinExistence type="predicted"/>
<dbReference type="InterPro" id="IPR013360">
    <property type="entry name" value="Pilus_4_PilW"/>
</dbReference>
<dbReference type="Pfam" id="PF13374">
    <property type="entry name" value="TPR_10"/>
    <property type="match status" value="1"/>
</dbReference>
<feature type="repeat" description="TPR" evidence="1">
    <location>
        <begin position="94"/>
        <end position="127"/>
    </location>
</feature>
<gene>
    <name evidence="2" type="primary">pilW</name>
    <name evidence="2" type="ORF">KAK11_06225</name>
</gene>
<dbReference type="Pfam" id="PF14559">
    <property type="entry name" value="TPR_19"/>
    <property type="match status" value="1"/>
</dbReference>
<dbReference type="PANTHER" id="PTHR12558:SF13">
    <property type="entry name" value="CELL DIVISION CYCLE PROTEIN 27 HOMOLOG"/>
    <property type="match status" value="1"/>
</dbReference>
<organism evidence="2 3">
    <name type="scientific">Ideonella paludis</name>
    <dbReference type="NCBI Taxonomy" id="1233411"/>
    <lineage>
        <taxon>Bacteria</taxon>
        <taxon>Pseudomonadati</taxon>
        <taxon>Pseudomonadota</taxon>
        <taxon>Betaproteobacteria</taxon>
        <taxon>Burkholderiales</taxon>
        <taxon>Sphaerotilaceae</taxon>
        <taxon>Ideonella</taxon>
    </lineage>
</organism>
<dbReference type="PROSITE" id="PS50005">
    <property type="entry name" value="TPR"/>
    <property type="match status" value="1"/>
</dbReference>
<dbReference type="SMART" id="SM00028">
    <property type="entry name" value="TPR"/>
    <property type="match status" value="4"/>
</dbReference>
<keyword evidence="1" id="KW-0802">TPR repeat</keyword>
<comment type="caution">
    <text evidence="2">The sequence shown here is derived from an EMBL/GenBank/DDBJ whole genome shotgun (WGS) entry which is preliminary data.</text>
</comment>
<dbReference type="EMBL" id="JAGQDG010000002">
    <property type="protein sequence ID" value="MBQ0934918.1"/>
    <property type="molecule type" value="Genomic_DNA"/>
</dbReference>
<accession>A0ABS5DUT9</accession>
<protein>
    <submittedName>
        <fullName evidence="2">Type IV pilus biogenesis/stability protein PilW</fullName>
    </submittedName>
</protein>
<dbReference type="InterPro" id="IPR011990">
    <property type="entry name" value="TPR-like_helical_dom_sf"/>
</dbReference>
<reference evidence="2 3" key="1">
    <citation type="submission" date="2021-04" db="EMBL/GenBank/DDBJ databases">
        <title>The genome sequence of type strain Ideonella paludis KCTC 32238.</title>
        <authorList>
            <person name="Liu Y."/>
        </authorList>
    </citation>
    <scope>NUCLEOTIDE SEQUENCE [LARGE SCALE GENOMIC DNA]</scope>
    <source>
        <strain evidence="2 3">KCTC 32238</strain>
    </source>
</reference>
<keyword evidence="3" id="KW-1185">Reference proteome</keyword>